<reference evidence="2" key="1">
    <citation type="submission" date="2016-10" db="EMBL/GenBank/DDBJ databases">
        <authorList>
            <person name="Varghese N."/>
            <person name="Submissions S."/>
        </authorList>
    </citation>
    <scope>NUCLEOTIDE SEQUENCE [LARGE SCALE GENOMIC DNA]</scope>
    <source>
        <strain evidence="2">DSM 16477</strain>
    </source>
</reference>
<dbReference type="PANTHER" id="PTHR37943:SF1">
    <property type="entry name" value="PROTEIN VES"/>
    <property type="match status" value="1"/>
</dbReference>
<gene>
    <name evidence="1" type="ORF">SAMN04489759_10958</name>
</gene>
<evidence type="ECO:0000313" key="2">
    <source>
        <dbReference type="Proteomes" id="UP000199399"/>
    </source>
</evidence>
<name>A0A1G7VFM1_9RHOB</name>
<accession>A0A1G7VFM1</accession>
<dbReference type="OrthoDB" id="9800082at2"/>
<dbReference type="InterPro" id="IPR010282">
    <property type="entry name" value="Uncharacterised_HutD/Ves"/>
</dbReference>
<organism evidence="1 2">
    <name type="scientific">Sulfitobacter delicatus</name>
    <dbReference type="NCBI Taxonomy" id="218672"/>
    <lineage>
        <taxon>Bacteria</taxon>
        <taxon>Pseudomonadati</taxon>
        <taxon>Pseudomonadota</taxon>
        <taxon>Alphaproteobacteria</taxon>
        <taxon>Rhodobacterales</taxon>
        <taxon>Roseobacteraceae</taxon>
        <taxon>Sulfitobacter</taxon>
    </lineage>
</organism>
<dbReference type="CDD" id="cd20293">
    <property type="entry name" value="cupin_HutD_N"/>
    <property type="match status" value="1"/>
</dbReference>
<keyword evidence="2" id="KW-1185">Reference proteome</keyword>
<evidence type="ECO:0000313" key="1">
    <source>
        <dbReference type="EMBL" id="SDG58615.1"/>
    </source>
</evidence>
<dbReference type="Proteomes" id="UP000199399">
    <property type="component" value="Unassembled WGS sequence"/>
</dbReference>
<dbReference type="PANTHER" id="PTHR37943">
    <property type="entry name" value="PROTEIN VES"/>
    <property type="match status" value="1"/>
</dbReference>
<dbReference type="RefSeq" id="WP_093743443.1">
    <property type="nucleotide sequence ID" value="NZ_FNBP01000009.1"/>
</dbReference>
<dbReference type="SUPFAM" id="SSF51182">
    <property type="entry name" value="RmlC-like cupins"/>
    <property type="match status" value="1"/>
</dbReference>
<dbReference type="InterPro" id="IPR011051">
    <property type="entry name" value="RmlC_Cupin_sf"/>
</dbReference>
<dbReference type="STRING" id="218672.SAMN04489759_10958"/>
<dbReference type="Pfam" id="PF05962">
    <property type="entry name" value="HutD"/>
    <property type="match status" value="1"/>
</dbReference>
<dbReference type="AlphaFoldDB" id="A0A1G7VFM1"/>
<dbReference type="Gene3D" id="2.60.120.10">
    <property type="entry name" value="Jelly Rolls"/>
    <property type="match status" value="1"/>
</dbReference>
<proteinExistence type="predicted"/>
<evidence type="ECO:0008006" key="3">
    <source>
        <dbReference type="Google" id="ProtNLM"/>
    </source>
</evidence>
<sequence length="195" mass="20839">MQLIRRSELVDTPWKNGGGTTRRIAIGSGEDGTAWTLSLADVAQDGPFSDFAGMVRILTVLSGGSMTLHASNQTFTAKPGEPVRFDGGLQVEAHLKDGPLFDLNLMFDPTICEGDVFRLDGPMDRNIAEPVNGLIALHALLGSPTVDTTVLHIGDTAFYEQTAPKVSLGDGDALLEVRLTYLAQSAAVRLCIAER</sequence>
<dbReference type="InterPro" id="IPR014710">
    <property type="entry name" value="RmlC-like_jellyroll"/>
</dbReference>
<protein>
    <recommendedName>
        <fullName evidence="3">HutD protein</fullName>
    </recommendedName>
</protein>
<dbReference type="EMBL" id="FNBP01000009">
    <property type="protein sequence ID" value="SDG58615.1"/>
    <property type="molecule type" value="Genomic_DNA"/>
</dbReference>